<reference evidence="2 3" key="1">
    <citation type="submission" date="2024-09" db="EMBL/GenBank/DDBJ databases">
        <authorList>
            <person name="Sun Q."/>
            <person name="Mori K."/>
        </authorList>
    </citation>
    <scope>NUCLEOTIDE SEQUENCE [LARGE SCALE GENOMIC DNA]</scope>
    <source>
        <strain evidence="2 3">JCM 15389</strain>
    </source>
</reference>
<dbReference type="RefSeq" id="WP_377789081.1">
    <property type="nucleotide sequence ID" value="NZ_JBHLYQ010000048.1"/>
</dbReference>
<feature type="transmembrane region" description="Helical" evidence="1">
    <location>
        <begin position="86"/>
        <end position="109"/>
    </location>
</feature>
<feature type="transmembrane region" description="Helical" evidence="1">
    <location>
        <begin position="53"/>
        <end position="74"/>
    </location>
</feature>
<accession>A0ABV6C277</accession>
<feature type="transmembrane region" description="Helical" evidence="1">
    <location>
        <begin position="289"/>
        <end position="311"/>
    </location>
</feature>
<comment type="caution">
    <text evidence="2">The sequence shown here is derived from an EMBL/GenBank/DDBJ whole genome shotgun (WGS) entry which is preliminary data.</text>
</comment>
<name>A0ABV6C277_9ACTN</name>
<feature type="transmembrane region" description="Helical" evidence="1">
    <location>
        <begin position="248"/>
        <end position="269"/>
    </location>
</feature>
<evidence type="ECO:0000313" key="2">
    <source>
        <dbReference type="EMBL" id="MFC0081798.1"/>
    </source>
</evidence>
<dbReference type="Proteomes" id="UP001589788">
    <property type="component" value="Unassembled WGS sequence"/>
</dbReference>
<feature type="transmembrane region" description="Helical" evidence="1">
    <location>
        <begin position="224"/>
        <end position="241"/>
    </location>
</feature>
<organism evidence="2 3">
    <name type="scientific">Aciditerrimonas ferrireducens</name>
    <dbReference type="NCBI Taxonomy" id="667306"/>
    <lineage>
        <taxon>Bacteria</taxon>
        <taxon>Bacillati</taxon>
        <taxon>Actinomycetota</taxon>
        <taxon>Acidimicrobiia</taxon>
        <taxon>Acidimicrobiales</taxon>
        <taxon>Acidimicrobiaceae</taxon>
        <taxon>Aciditerrimonas</taxon>
    </lineage>
</organism>
<sequence>MGEEGTRASAWRLVVPVLVALGMLLAAQAVPAVLFPEGAALASGVVVLGQADWAASPGRLVTVVPVAALGGVGLARSGLAPWQAELVGLVGVLGLLRVIGSRLAPALSAALIPSVFHVTSFAYPASVAVVCGLLASGLALGRGRPGPPAARSRAGRPTRRGFSPLASSLVAVVAGALIVVAGVSQGAPAGLVAPPLFVSLLELVDGEGTGWAGSSWGRRGTTLAVRWASLVAAAGLGALVVGELGHGWAVVVPLVALEGLVVAVLWGRGLRHPPPAALVLVPLLTGHFAAGRFAVGVALGAAWVCGAGGLARVGLEALRRRGAPTRGTLDG</sequence>
<keyword evidence="1" id="KW-1133">Transmembrane helix</keyword>
<evidence type="ECO:0000256" key="1">
    <source>
        <dbReference type="SAM" id="Phobius"/>
    </source>
</evidence>
<proteinExistence type="predicted"/>
<gene>
    <name evidence="2" type="ORF">ACFFRE_06520</name>
</gene>
<keyword evidence="3" id="KW-1185">Reference proteome</keyword>
<feature type="transmembrane region" description="Helical" evidence="1">
    <location>
        <begin position="121"/>
        <end position="141"/>
    </location>
</feature>
<keyword evidence="1" id="KW-0472">Membrane</keyword>
<evidence type="ECO:0000313" key="3">
    <source>
        <dbReference type="Proteomes" id="UP001589788"/>
    </source>
</evidence>
<feature type="transmembrane region" description="Helical" evidence="1">
    <location>
        <begin position="162"/>
        <end position="183"/>
    </location>
</feature>
<protein>
    <submittedName>
        <fullName evidence="2">Uncharacterized protein</fullName>
    </submittedName>
</protein>
<keyword evidence="1" id="KW-0812">Transmembrane</keyword>
<dbReference type="EMBL" id="JBHLYQ010000048">
    <property type="protein sequence ID" value="MFC0081798.1"/>
    <property type="molecule type" value="Genomic_DNA"/>
</dbReference>